<accession>A0ABW6H185</accession>
<dbReference type="InterPro" id="IPR058548">
    <property type="entry name" value="MlaB-like_STAS"/>
</dbReference>
<organism evidence="3 4">
    <name type="scientific">Streptomyces anandii</name>
    <dbReference type="NCBI Taxonomy" id="285454"/>
    <lineage>
        <taxon>Bacteria</taxon>
        <taxon>Bacillati</taxon>
        <taxon>Actinomycetota</taxon>
        <taxon>Actinomycetes</taxon>
        <taxon>Kitasatosporales</taxon>
        <taxon>Streptomycetaceae</taxon>
        <taxon>Streptomyces</taxon>
    </lineage>
</organism>
<dbReference type="InterPro" id="IPR036513">
    <property type="entry name" value="STAS_dom_sf"/>
</dbReference>
<reference evidence="3 4" key="1">
    <citation type="submission" date="2024-09" db="EMBL/GenBank/DDBJ databases">
        <title>The Natural Products Discovery Center: Release of the First 8490 Sequenced Strains for Exploring Actinobacteria Biosynthetic Diversity.</title>
        <authorList>
            <person name="Kalkreuter E."/>
            <person name="Kautsar S.A."/>
            <person name="Yang D."/>
            <person name="Bader C.D."/>
            <person name="Teijaro C.N."/>
            <person name="Fluegel L."/>
            <person name="Davis C.M."/>
            <person name="Simpson J.R."/>
            <person name="Lauterbach L."/>
            <person name="Steele A.D."/>
            <person name="Gui C."/>
            <person name="Meng S."/>
            <person name="Li G."/>
            <person name="Viehrig K."/>
            <person name="Ye F."/>
            <person name="Su P."/>
            <person name="Kiefer A.F."/>
            <person name="Nichols A."/>
            <person name="Cepeda A.J."/>
            <person name="Yan W."/>
            <person name="Fan B."/>
            <person name="Jiang Y."/>
            <person name="Adhikari A."/>
            <person name="Zheng C.-J."/>
            <person name="Schuster L."/>
            <person name="Cowan T.M."/>
            <person name="Smanski M.J."/>
            <person name="Chevrette M.G."/>
            <person name="De Carvalho L.P.S."/>
            <person name="Shen B."/>
        </authorList>
    </citation>
    <scope>NUCLEOTIDE SEQUENCE [LARGE SCALE GENOMIC DNA]</scope>
    <source>
        <strain evidence="3 4">NPDC059500</strain>
    </source>
</reference>
<dbReference type="Pfam" id="PF13466">
    <property type="entry name" value="STAS_2"/>
    <property type="match status" value="1"/>
</dbReference>
<evidence type="ECO:0000259" key="2">
    <source>
        <dbReference type="PROSITE" id="PS50801"/>
    </source>
</evidence>
<feature type="region of interest" description="Disordered" evidence="1">
    <location>
        <begin position="1"/>
        <end position="37"/>
    </location>
</feature>
<dbReference type="InterPro" id="IPR002645">
    <property type="entry name" value="STAS_dom"/>
</dbReference>
<dbReference type="EMBL" id="JBHYTS010000008">
    <property type="protein sequence ID" value="MFE1750340.1"/>
    <property type="molecule type" value="Genomic_DNA"/>
</dbReference>
<name>A0ABW6H185_9ACTN</name>
<protein>
    <submittedName>
        <fullName evidence="3">STAS domain-containing protein</fullName>
    </submittedName>
</protein>
<evidence type="ECO:0000313" key="4">
    <source>
        <dbReference type="Proteomes" id="UP001599756"/>
    </source>
</evidence>
<evidence type="ECO:0000313" key="3">
    <source>
        <dbReference type="EMBL" id="MFE1750340.1"/>
    </source>
</evidence>
<feature type="domain" description="STAS" evidence="2">
    <location>
        <begin position="44"/>
        <end position="86"/>
    </location>
</feature>
<gene>
    <name evidence="3" type="ORF">ACFW88_07320</name>
</gene>
<sequence length="101" mass="10254">MEQQGGGVDVPEREQAAEGGSVPPGAGPGLRVSPPALGDEGYDLELSAVTFVDVAGVGVLARAADRLGPGRRIVVRRPPAALPRILATFWAGLPGIEVSTS</sequence>
<proteinExistence type="predicted"/>
<dbReference type="Gene3D" id="3.30.750.24">
    <property type="entry name" value="STAS domain"/>
    <property type="match status" value="1"/>
</dbReference>
<evidence type="ECO:0000256" key="1">
    <source>
        <dbReference type="SAM" id="MobiDB-lite"/>
    </source>
</evidence>
<comment type="caution">
    <text evidence="3">The sequence shown here is derived from an EMBL/GenBank/DDBJ whole genome shotgun (WGS) entry which is preliminary data.</text>
</comment>
<dbReference type="Proteomes" id="UP001599756">
    <property type="component" value="Unassembled WGS sequence"/>
</dbReference>
<keyword evidence="4" id="KW-1185">Reference proteome</keyword>
<dbReference type="PROSITE" id="PS50801">
    <property type="entry name" value="STAS"/>
    <property type="match status" value="1"/>
</dbReference>
<dbReference type="RefSeq" id="WP_381827408.1">
    <property type="nucleotide sequence ID" value="NZ_JBHYTS010000008.1"/>
</dbReference>
<dbReference type="SUPFAM" id="SSF52091">
    <property type="entry name" value="SpoIIaa-like"/>
    <property type="match status" value="1"/>
</dbReference>